<evidence type="ECO:0000256" key="9">
    <source>
        <dbReference type="SAM" id="MobiDB-lite"/>
    </source>
</evidence>
<sequence length="573" mass="64283">MSSSATAPSSTTSLYESLILQSSHSSSLLSNSDTSSTPSFSSYQNRNQNALQRRAQQLRRWREIEELEQQNKGLPGQKPRTPTKIHFSPITLFLSACAQKDFDECERLLKLKDLKDAGGVDVPNCDGLTALHQACIDDNEQTVRWLLNKSANINCKDNEGWTPLHASANCGNHNIVRILINNLGCDLFALNCDNELACDVCETKECEDLIRSQMNKIVNIDNKKLVFAKFKALEGRSKTDAAKNEMNATEEDANEEMYRGLRQQELKAIEQDIQKWIDNENSIDIKSEIERTKDPISGASIMHVCAAKGYNYCLERLLQTFAKKIEIDSFRDCDGYTALHAAAFWRQPETFETLLKFGANPDILTEKTSDNIISSSVLELCKNDPKFIELIEVTKEKEKIAKESETQRKIFAKPQNSNSDATEKEQVSLDNENLDLVDENVTKSIDDNETVRVTIKLPSNPSLPFKVDSTNKFESDNHNENTTNNSSDSVSSSTSPQSTSPSVTMKISSTNPTEFARRRRIKRRATGIEDDSGHVLSPEIQSDLNSPLVDENIDAAFDVVLSVSVFHDYHYSI</sequence>
<dbReference type="GO" id="GO:0006887">
    <property type="term" value="P:exocytosis"/>
    <property type="evidence" value="ECO:0007669"/>
    <property type="project" value="UniProtKB-KW"/>
</dbReference>
<dbReference type="GO" id="GO:0004857">
    <property type="term" value="F:enzyme inhibitor activity"/>
    <property type="evidence" value="ECO:0007669"/>
    <property type="project" value="TreeGrafter"/>
</dbReference>
<evidence type="ECO:0000313" key="11">
    <source>
        <dbReference type="Proteomes" id="UP000616769"/>
    </source>
</evidence>
<evidence type="ECO:0000313" key="10">
    <source>
        <dbReference type="EMBL" id="KPM02250.1"/>
    </source>
</evidence>
<evidence type="ECO:0000256" key="3">
    <source>
        <dbReference type="ARBA" id="ARBA00022483"/>
    </source>
</evidence>
<comment type="caution">
    <text evidence="10">The sequence shown here is derived from an EMBL/GenBank/DDBJ whole genome shotgun (WGS) entry which is preliminary data.</text>
</comment>
<organism evidence="10 11">
    <name type="scientific">Sarcoptes scabiei</name>
    <name type="common">Itch mite</name>
    <name type="synonym">Acarus scabiei</name>
    <dbReference type="NCBI Taxonomy" id="52283"/>
    <lineage>
        <taxon>Eukaryota</taxon>
        <taxon>Metazoa</taxon>
        <taxon>Ecdysozoa</taxon>
        <taxon>Arthropoda</taxon>
        <taxon>Chelicerata</taxon>
        <taxon>Arachnida</taxon>
        <taxon>Acari</taxon>
        <taxon>Acariformes</taxon>
        <taxon>Sarcoptiformes</taxon>
        <taxon>Astigmata</taxon>
        <taxon>Psoroptidia</taxon>
        <taxon>Sarcoptoidea</taxon>
        <taxon>Sarcoptidae</taxon>
        <taxon>Sarcoptinae</taxon>
        <taxon>Sarcoptes</taxon>
    </lineage>
</organism>
<keyword evidence="3" id="KW-0268">Exocytosis</keyword>
<evidence type="ECO:0000256" key="4">
    <source>
        <dbReference type="ARBA" id="ARBA00022537"/>
    </source>
</evidence>
<dbReference type="SMART" id="SM00248">
    <property type="entry name" value="ANK"/>
    <property type="match status" value="4"/>
</dbReference>
<dbReference type="PROSITE" id="PS50297">
    <property type="entry name" value="ANK_REP_REGION"/>
    <property type="match status" value="3"/>
</dbReference>
<keyword evidence="5" id="KW-0677">Repeat</keyword>
<dbReference type="AlphaFoldDB" id="A0A131ZVW1"/>
<keyword evidence="6" id="KW-0800">Toxin</keyword>
<dbReference type="PANTHER" id="PTHR24179">
    <property type="entry name" value="PROTEIN PHOSPHATASE 1 REGULATORY SUBUNIT 12"/>
    <property type="match status" value="1"/>
</dbReference>
<dbReference type="Pfam" id="PF12796">
    <property type="entry name" value="Ank_2"/>
    <property type="match status" value="2"/>
</dbReference>
<name>A0A131ZVW1_SARSC</name>
<feature type="region of interest" description="Disordered" evidence="9">
    <location>
        <begin position="402"/>
        <end position="435"/>
    </location>
</feature>
<protein>
    <submittedName>
        <fullName evidence="10">Ankyrin repeat domain containing protein 3</fullName>
    </submittedName>
</protein>
<evidence type="ECO:0000256" key="5">
    <source>
        <dbReference type="ARBA" id="ARBA00022737"/>
    </source>
</evidence>
<dbReference type="InterPro" id="IPR051226">
    <property type="entry name" value="PP1_Regulatory_Subunit"/>
</dbReference>
<dbReference type="OrthoDB" id="19014at2759"/>
<accession>A0A131ZVW1</accession>
<dbReference type="PROSITE" id="PS50088">
    <property type="entry name" value="ANK_REPEAT"/>
    <property type="match status" value="3"/>
</dbReference>
<evidence type="ECO:0000256" key="8">
    <source>
        <dbReference type="ARBA" id="ARBA00038386"/>
    </source>
</evidence>
<comment type="subcellular location">
    <subcellularLocation>
        <location evidence="1">Target cell membrane</location>
    </subcellularLocation>
</comment>
<dbReference type="Gene3D" id="1.25.40.20">
    <property type="entry name" value="Ankyrin repeat-containing domain"/>
    <property type="match status" value="2"/>
</dbReference>
<keyword evidence="7" id="KW-0472">Membrane</keyword>
<keyword evidence="6" id="KW-0638">Presynaptic neurotoxin</keyword>
<feature type="compositionally biased region" description="Basic and acidic residues" evidence="9">
    <location>
        <begin position="469"/>
        <end position="479"/>
    </location>
</feature>
<evidence type="ECO:0000256" key="2">
    <source>
        <dbReference type="ARBA" id="ARBA00022473"/>
    </source>
</evidence>
<dbReference type="Proteomes" id="UP000616769">
    <property type="component" value="Unassembled WGS sequence"/>
</dbReference>
<evidence type="ECO:0000256" key="7">
    <source>
        <dbReference type="ARBA" id="ARBA00023298"/>
    </source>
</evidence>
<dbReference type="InterPro" id="IPR002110">
    <property type="entry name" value="Ankyrin_rpt"/>
</dbReference>
<evidence type="ECO:0000256" key="6">
    <source>
        <dbReference type="ARBA" id="ARBA00023028"/>
    </source>
</evidence>
<feature type="region of interest" description="Disordered" evidence="9">
    <location>
        <begin position="26"/>
        <end position="55"/>
    </location>
</feature>
<reference evidence="10 11" key="1">
    <citation type="journal article" date="2015" name="Parasit. Vectors">
        <title>Draft genome of the scabies mite.</title>
        <authorList>
            <person name="Rider S.D.Jr."/>
            <person name="Morgan M.S."/>
            <person name="Arlian L.G."/>
        </authorList>
    </citation>
    <scope>NUCLEOTIDE SEQUENCE [LARGE SCALE GENOMIC DNA]</scope>
    <source>
        <strain evidence="10">Arlian Lab</strain>
    </source>
</reference>
<dbReference type="GO" id="GO:0044231">
    <property type="term" value="C:host cell presynaptic membrane"/>
    <property type="evidence" value="ECO:0007669"/>
    <property type="project" value="UniProtKB-KW"/>
</dbReference>
<keyword evidence="2" id="KW-0217">Developmental protein</keyword>
<feature type="region of interest" description="Disordered" evidence="9">
    <location>
        <begin position="458"/>
        <end position="518"/>
    </location>
</feature>
<dbReference type="EMBL" id="JXLN01001335">
    <property type="protein sequence ID" value="KPM02250.1"/>
    <property type="molecule type" value="Genomic_DNA"/>
</dbReference>
<dbReference type="GO" id="GO:0044218">
    <property type="term" value="C:other organism cell membrane"/>
    <property type="evidence" value="ECO:0007669"/>
    <property type="project" value="UniProtKB-KW"/>
</dbReference>
<feature type="compositionally biased region" description="Polar residues" evidence="9">
    <location>
        <begin position="458"/>
        <end position="468"/>
    </location>
</feature>
<keyword evidence="7" id="KW-1053">Target membrane</keyword>
<dbReference type="SUPFAM" id="SSF48403">
    <property type="entry name" value="Ankyrin repeat"/>
    <property type="match status" value="1"/>
</dbReference>
<dbReference type="VEuPathDB" id="VectorBase:SSCA009161"/>
<dbReference type="PANTHER" id="PTHR24179:SF21">
    <property type="entry name" value="MYOSIN BINDING SUBUNIT, ISOFORM O"/>
    <property type="match status" value="1"/>
</dbReference>
<gene>
    <name evidence="10" type="ORF">QR98_0006590</name>
</gene>
<keyword evidence="6" id="KW-0528">Neurotoxin</keyword>
<dbReference type="GO" id="GO:0005737">
    <property type="term" value="C:cytoplasm"/>
    <property type="evidence" value="ECO:0007669"/>
    <property type="project" value="TreeGrafter"/>
</dbReference>
<evidence type="ECO:0000256" key="1">
    <source>
        <dbReference type="ARBA" id="ARBA00004175"/>
    </source>
</evidence>
<dbReference type="InterPro" id="IPR036770">
    <property type="entry name" value="Ankyrin_rpt-contain_sf"/>
</dbReference>
<dbReference type="GO" id="GO:0019208">
    <property type="term" value="F:phosphatase regulator activity"/>
    <property type="evidence" value="ECO:0007669"/>
    <property type="project" value="TreeGrafter"/>
</dbReference>
<keyword evidence="4" id="KW-1052">Target cell membrane</keyword>
<comment type="similarity">
    <text evidence="8">Belongs to the NRARP family.</text>
</comment>
<feature type="compositionally biased region" description="Low complexity" evidence="9">
    <location>
        <begin position="480"/>
        <end position="504"/>
    </location>
</feature>
<proteinExistence type="inferred from homology"/>